<proteinExistence type="predicted"/>
<evidence type="ECO:0000313" key="1">
    <source>
        <dbReference type="EMBL" id="AKO54199.1"/>
    </source>
</evidence>
<dbReference type="STRING" id="330734.ABA45_04515"/>
<dbReference type="AlphaFoldDB" id="A0A0H4I5A7"/>
<dbReference type="EMBL" id="CP011494">
    <property type="protein sequence ID" value="AKO54199.1"/>
    <property type="molecule type" value="Genomic_DNA"/>
</dbReference>
<organism evidence="1 2">
    <name type="scientific">Marinobacter psychrophilus</name>
    <dbReference type="NCBI Taxonomy" id="330734"/>
    <lineage>
        <taxon>Bacteria</taxon>
        <taxon>Pseudomonadati</taxon>
        <taxon>Pseudomonadota</taxon>
        <taxon>Gammaproteobacteria</taxon>
        <taxon>Pseudomonadales</taxon>
        <taxon>Marinobacteraceae</taxon>
        <taxon>Marinobacter</taxon>
    </lineage>
</organism>
<name>A0A0H4I5A7_9GAMM</name>
<accession>A0A0H4I5A7</accession>
<dbReference type="Proteomes" id="UP000036406">
    <property type="component" value="Chromosome"/>
</dbReference>
<sequence length="258" mass="28882">MWASPYTLKSGETQHHSLGHSQIWVTLLDMEWQIRSQQEEQQQVPKDWKLVTGHSLPSSDIPVQRFIRNGDAEMVTYVPAMADRPTVIRPYQPLTIAAEGQCIIYVGTALWMNVCIGPKQLLVASIPLSEPSLTWVGSNTMEGELCYSAQSYARLALEAVPKRPWRAVTPVNIHNRRPQPLLVERFNLPTQLLSIHRNHLGQLWTPGVNVEVDTDVNAASMRVDPSPPPAAGPCEPLGPAREQVSRGRFVRTLDRIFG</sequence>
<protein>
    <submittedName>
        <fullName evidence="1">Uncharacterized protein</fullName>
    </submittedName>
</protein>
<keyword evidence="2" id="KW-1185">Reference proteome</keyword>
<gene>
    <name evidence="1" type="ORF">ABA45_04515</name>
</gene>
<dbReference type="PATRIC" id="fig|330734.3.peg.962"/>
<evidence type="ECO:0000313" key="2">
    <source>
        <dbReference type="Proteomes" id="UP000036406"/>
    </source>
</evidence>
<reference evidence="1 2" key="1">
    <citation type="submission" date="2015-05" db="EMBL/GenBank/DDBJ databases">
        <title>Complete genome of Marinobacter psychrophilus strain 20041T isolated from sea-ice of the Canadian Basin.</title>
        <authorList>
            <person name="Song L."/>
            <person name="Ren L."/>
            <person name="Yu Y."/>
            <person name="Wang X."/>
        </authorList>
    </citation>
    <scope>NUCLEOTIDE SEQUENCE [LARGE SCALE GENOMIC DNA]</scope>
    <source>
        <strain evidence="1 2">20041</strain>
    </source>
</reference>
<dbReference type="KEGG" id="mpq:ABA45_04515"/>